<accession>A0A0E0PNR4</accession>
<dbReference type="STRING" id="4529.A0A0E0PNR4"/>
<dbReference type="SMART" id="SM00184">
    <property type="entry name" value="RING"/>
    <property type="match status" value="1"/>
</dbReference>
<dbReference type="AlphaFoldDB" id="A0A0E0PNR4"/>
<sequence>MAAQESAAGTTNQVMRWRYGDVDDSNFAVHGRAVYLLVGLLVAVVVFVALCLYLRWACHRYTPDPEASSSSSSAGAAGAAAAAPMHGLDAEAIGGLPVTLYRPRDSSSPPAGKGGGVGGGGVDDDQAAQCSICISALVAGEKVKALPPCGHCFHPDCVDAWLRSQPSCPLCRSLLLAAAATAAKPDVNGGDDDDSAV</sequence>
<comment type="catalytic activity">
    <reaction evidence="1">
        <text>S-ubiquitinyl-[E2 ubiquitin-conjugating enzyme]-L-cysteine + [acceptor protein]-L-lysine = [E2 ubiquitin-conjugating enzyme]-L-cysteine + N(6)-ubiquitinyl-[acceptor protein]-L-lysine.</text>
        <dbReference type="EC" id="2.3.2.27"/>
    </reaction>
</comment>
<dbReference type="FunFam" id="3.30.40.10:FF:000461">
    <property type="entry name" value="RING-H2 finger protein ATL66"/>
    <property type="match status" value="1"/>
</dbReference>
<keyword evidence="8" id="KW-1133">Transmembrane helix</keyword>
<dbReference type="GO" id="GO:0008270">
    <property type="term" value="F:zinc ion binding"/>
    <property type="evidence" value="ECO:0007669"/>
    <property type="project" value="UniProtKB-KW"/>
</dbReference>
<organism evidence="10 11">
    <name type="scientific">Oryza rufipogon</name>
    <name type="common">Brownbeard rice</name>
    <name type="synonym">Asian wild rice</name>
    <dbReference type="NCBI Taxonomy" id="4529"/>
    <lineage>
        <taxon>Eukaryota</taxon>
        <taxon>Viridiplantae</taxon>
        <taxon>Streptophyta</taxon>
        <taxon>Embryophyta</taxon>
        <taxon>Tracheophyta</taxon>
        <taxon>Spermatophyta</taxon>
        <taxon>Magnoliopsida</taxon>
        <taxon>Liliopsida</taxon>
        <taxon>Poales</taxon>
        <taxon>Poaceae</taxon>
        <taxon>BOP clade</taxon>
        <taxon>Oryzoideae</taxon>
        <taxon>Oryzeae</taxon>
        <taxon>Oryzinae</taxon>
        <taxon>Oryza</taxon>
    </lineage>
</organism>
<evidence type="ECO:0000313" key="11">
    <source>
        <dbReference type="Proteomes" id="UP000008022"/>
    </source>
</evidence>
<dbReference type="eggNOG" id="KOG0800">
    <property type="taxonomic scope" value="Eukaryota"/>
</dbReference>
<dbReference type="EC" id="2.3.2.27" evidence="2"/>
<comment type="similarity">
    <text evidence="6">Belongs to the RING-type zinc finger family. ATL subfamily.</text>
</comment>
<feature type="domain" description="RING-type" evidence="9">
    <location>
        <begin position="130"/>
        <end position="172"/>
    </location>
</feature>
<dbReference type="Gramene" id="ORUFI05G21010.1">
    <property type="protein sequence ID" value="ORUFI05G21010.1"/>
    <property type="gene ID" value="ORUFI05G21010"/>
</dbReference>
<dbReference type="Pfam" id="PF13639">
    <property type="entry name" value="zf-RING_2"/>
    <property type="match status" value="1"/>
</dbReference>
<reference evidence="11" key="1">
    <citation type="submission" date="2013-06" db="EMBL/GenBank/DDBJ databases">
        <authorList>
            <person name="Zhao Q."/>
        </authorList>
    </citation>
    <scope>NUCLEOTIDE SEQUENCE</scope>
    <source>
        <strain evidence="11">cv. W1943</strain>
    </source>
</reference>
<name>A0A0E0PNR4_ORYRU</name>
<evidence type="ECO:0000256" key="3">
    <source>
        <dbReference type="ARBA" id="ARBA00022723"/>
    </source>
</evidence>
<keyword evidence="3" id="KW-0479">Metal-binding</keyword>
<keyword evidence="11" id="KW-1185">Reference proteome</keyword>
<evidence type="ECO:0000256" key="8">
    <source>
        <dbReference type="SAM" id="Phobius"/>
    </source>
</evidence>
<dbReference type="InterPro" id="IPR053238">
    <property type="entry name" value="RING-H2_zinc_finger"/>
</dbReference>
<keyword evidence="8" id="KW-0472">Membrane</keyword>
<evidence type="ECO:0000256" key="1">
    <source>
        <dbReference type="ARBA" id="ARBA00000900"/>
    </source>
</evidence>
<dbReference type="InterPro" id="IPR013083">
    <property type="entry name" value="Znf_RING/FYVE/PHD"/>
</dbReference>
<keyword evidence="5" id="KW-0862">Zinc</keyword>
<evidence type="ECO:0000256" key="4">
    <source>
        <dbReference type="ARBA" id="ARBA00022771"/>
    </source>
</evidence>
<evidence type="ECO:0000256" key="5">
    <source>
        <dbReference type="ARBA" id="ARBA00022833"/>
    </source>
</evidence>
<dbReference type="SUPFAM" id="SSF57850">
    <property type="entry name" value="RING/U-box"/>
    <property type="match status" value="1"/>
</dbReference>
<evidence type="ECO:0000256" key="6">
    <source>
        <dbReference type="ARBA" id="ARBA00024209"/>
    </source>
</evidence>
<evidence type="ECO:0000313" key="10">
    <source>
        <dbReference type="EnsemblPlants" id="ORUFI05G21010.1"/>
    </source>
</evidence>
<protein>
    <recommendedName>
        <fullName evidence="2">RING-type E3 ubiquitin transferase</fullName>
        <ecNumber evidence="2">2.3.2.27</ecNumber>
    </recommendedName>
</protein>
<dbReference type="GO" id="GO:0061630">
    <property type="term" value="F:ubiquitin protein ligase activity"/>
    <property type="evidence" value="ECO:0007669"/>
    <property type="project" value="UniProtKB-EC"/>
</dbReference>
<dbReference type="UniPathway" id="UPA00143"/>
<evidence type="ECO:0000256" key="7">
    <source>
        <dbReference type="PROSITE-ProRule" id="PRU00175"/>
    </source>
</evidence>
<dbReference type="Gene3D" id="3.30.40.10">
    <property type="entry name" value="Zinc/RING finger domain, C3HC4 (zinc finger)"/>
    <property type="match status" value="1"/>
</dbReference>
<evidence type="ECO:0000256" key="2">
    <source>
        <dbReference type="ARBA" id="ARBA00012483"/>
    </source>
</evidence>
<evidence type="ECO:0000259" key="9">
    <source>
        <dbReference type="PROSITE" id="PS50089"/>
    </source>
</evidence>
<dbReference type="PANTHER" id="PTHR14155">
    <property type="entry name" value="RING FINGER DOMAIN-CONTAINING"/>
    <property type="match status" value="1"/>
</dbReference>
<keyword evidence="8" id="KW-0812">Transmembrane</keyword>
<feature type="transmembrane region" description="Helical" evidence="8">
    <location>
        <begin position="33"/>
        <end position="54"/>
    </location>
</feature>
<dbReference type="GO" id="GO:0016567">
    <property type="term" value="P:protein ubiquitination"/>
    <property type="evidence" value="ECO:0007669"/>
    <property type="project" value="UniProtKB-UniPathway"/>
</dbReference>
<dbReference type="PANTHER" id="PTHR14155:SF627">
    <property type="entry name" value="OS06G0192800 PROTEIN"/>
    <property type="match status" value="1"/>
</dbReference>
<proteinExistence type="inferred from homology"/>
<dbReference type="EnsemblPlants" id="ORUFI05G21010.1">
    <property type="protein sequence ID" value="ORUFI05G21010.1"/>
    <property type="gene ID" value="ORUFI05G21010"/>
</dbReference>
<dbReference type="OMA" id="VCSFYRE"/>
<dbReference type="Proteomes" id="UP000008022">
    <property type="component" value="Unassembled WGS sequence"/>
</dbReference>
<reference evidence="10" key="2">
    <citation type="submission" date="2015-06" db="UniProtKB">
        <authorList>
            <consortium name="EnsemblPlants"/>
        </authorList>
    </citation>
    <scope>IDENTIFICATION</scope>
</reference>
<dbReference type="InterPro" id="IPR001841">
    <property type="entry name" value="Znf_RING"/>
</dbReference>
<dbReference type="HOGENOM" id="CLU_013137_15_7_1"/>
<keyword evidence="4 7" id="KW-0863">Zinc-finger</keyword>
<dbReference type="PROSITE" id="PS50089">
    <property type="entry name" value="ZF_RING_2"/>
    <property type="match status" value="1"/>
</dbReference>